<evidence type="ECO:0000256" key="2">
    <source>
        <dbReference type="SAM" id="Phobius"/>
    </source>
</evidence>
<evidence type="ECO:0000313" key="4">
    <source>
        <dbReference type="Proteomes" id="UP000054988"/>
    </source>
</evidence>
<evidence type="ECO:0000256" key="1">
    <source>
        <dbReference type="SAM" id="MobiDB-lite"/>
    </source>
</evidence>
<sequence>MADFDSLTGQERYKQALKSYISATERLVPGFASDFIRGGIAFGNAAARAYEIYGDDIFLDYAVEAELGKEIHGKNCGTASMAGGTFAFNTTDDTQLDSWATGASRTHLFIEKTSDYLDSLSASLYKITSNETYLSAANTTANFLRSHMYRDQGLIVSTLSGKQGDQCQAQQDTPPLSTGMLMQGVSLLNSITSSVDDVALINDIVVGESLNNQWNNEDGVLTTMDPSGIYIPRGLLQVYNTTSDTSLQRYISAYLSTQYNAVIDLASGPGNIYARSWTGPSASSFNVDGQLNAISVLLAGILLSNDTVTITTIIAIPSSSPTASHFPSTSTTPVPGLPVASRIGVMIGGFAFLAGAVAALWFLVRRLLRKRRRDKITPIMNQGQHTNTAVLSGMLDQEVESTYQQHIYHRLPDNTMTPPEPNPEAEFLSRQRIYRRPAGKTTTPPDPVAEFLPPYHIKPPGKIMTPSAT</sequence>
<keyword evidence="2" id="KW-0472">Membrane</keyword>
<feature type="region of interest" description="Disordered" evidence="1">
    <location>
        <begin position="437"/>
        <end position="469"/>
    </location>
</feature>
<keyword evidence="2" id="KW-0812">Transmembrane</keyword>
<evidence type="ECO:0008006" key="5">
    <source>
        <dbReference type="Google" id="ProtNLM"/>
    </source>
</evidence>
<gene>
    <name evidence="3" type="ORF">WG66_15300</name>
</gene>
<name>A0A0W0F7I8_MONRR</name>
<comment type="caution">
    <text evidence="3">The sequence shown here is derived from an EMBL/GenBank/DDBJ whole genome shotgun (WGS) entry which is preliminary data.</text>
</comment>
<dbReference type="AlphaFoldDB" id="A0A0W0F7I8"/>
<dbReference type="EMBL" id="LATX01002255">
    <property type="protein sequence ID" value="KTB32114.1"/>
    <property type="molecule type" value="Genomic_DNA"/>
</dbReference>
<keyword evidence="2" id="KW-1133">Transmembrane helix</keyword>
<proteinExistence type="predicted"/>
<protein>
    <recommendedName>
        <fullName evidence="5">Glycoside hydrolase family 76 protein</fullName>
    </recommendedName>
</protein>
<feature type="transmembrane region" description="Helical" evidence="2">
    <location>
        <begin position="343"/>
        <end position="364"/>
    </location>
</feature>
<dbReference type="GO" id="GO:0005975">
    <property type="term" value="P:carbohydrate metabolic process"/>
    <property type="evidence" value="ECO:0007669"/>
    <property type="project" value="InterPro"/>
</dbReference>
<dbReference type="SUPFAM" id="SSF48208">
    <property type="entry name" value="Six-hairpin glycosidases"/>
    <property type="match status" value="1"/>
</dbReference>
<organism evidence="3 4">
    <name type="scientific">Moniliophthora roreri</name>
    <name type="common">Frosty pod rot fungus</name>
    <name type="synonym">Monilia roreri</name>
    <dbReference type="NCBI Taxonomy" id="221103"/>
    <lineage>
        <taxon>Eukaryota</taxon>
        <taxon>Fungi</taxon>
        <taxon>Dikarya</taxon>
        <taxon>Basidiomycota</taxon>
        <taxon>Agaricomycotina</taxon>
        <taxon>Agaricomycetes</taxon>
        <taxon>Agaricomycetidae</taxon>
        <taxon>Agaricales</taxon>
        <taxon>Marasmiineae</taxon>
        <taxon>Marasmiaceae</taxon>
        <taxon>Moniliophthora</taxon>
    </lineage>
</organism>
<dbReference type="Proteomes" id="UP000054988">
    <property type="component" value="Unassembled WGS sequence"/>
</dbReference>
<accession>A0A0W0F7I8</accession>
<reference evidence="3 4" key="1">
    <citation type="submission" date="2015-12" db="EMBL/GenBank/DDBJ databases">
        <title>Draft genome sequence of Moniliophthora roreri, the causal agent of frosty pod rot of cacao.</title>
        <authorList>
            <person name="Aime M.C."/>
            <person name="Diaz-Valderrama J.R."/>
            <person name="Kijpornyongpan T."/>
            <person name="Phillips-Mora W."/>
        </authorList>
    </citation>
    <scope>NUCLEOTIDE SEQUENCE [LARGE SCALE GENOMIC DNA]</scope>
    <source>
        <strain evidence="3 4">MCA 2952</strain>
    </source>
</reference>
<evidence type="ECO:0000313" key="3">
    <source>
        <dbReference type="EMBL" id="KTB32114.1"/>
    </source>
</evidence>
<dbReference type="Gene3D" id="1.50.10.20">
    <property type="match status" value="1"/>
</dbReference>
<dbReference type="InterPro" id="IPR008928">
    <property type="entry name" value="6-hairpin_glycosidase_sf"/>
</dbReference>